<organism evidence="1 2">
    <name type="scientific">Penicillium nalgiovense</name>
    <dbReference type="NCBI Taxonomy" id="60175"/>
    <lineage>
        <taxon>Eukaryota</taxon>
        <taxon>Fungi</taxon>
        <taxon>Dikarya</taxon>
        <taxon>Ascomycota</taxon>
        <taxon>Pezizomycotina</taxon>
        <taxon>Eurotiomycetes</taxon>
        <taxon>Eurotiomycetidae</taxon>
        <taxon>Eurotiales</taxon>
        <taxon>Aspergillaceae</taxon>
        <taxon>Penicillium</taxon>
    </lineage>
</organism>
<evidence type="ECO:0000313" key="2">
    <source>
        <dbReference type="Proteomes" id="UP001153461"/>
    </source>
</evidence>
<proteinExistence type="predicted"/>
<dbReference type="AlphaFoldDB" id="A0A9W4MMR5"/>
<comment type="caution">
    <text evidence="1">The sequence shown here is derived from an EMBL/GenBank/DDBJ whole genome shotgun (WGS) entry which is preliminary data.</text>
</comment>
<dbReference type="OrthoDB" id="5412996at2759"/>
<evidence type="ECO:0000313" key="1">
    <source>
        <dbReference type="EMBL" id="CAG7956697.1"/>
    </source>
</evidence>
<gene>
    <name evidence="1" type="ORF">PNAL_LOCUS650</name>
</gene>
<dbReference type="EMBL" id="CAJVNV010000017">
    <property type="protein sequence ID" value="CAG7956697.1"/>
    <property type="molecule type" value="Genomic_DNA"/>
</dbReference>
<dbReference type="Proteomes" id="UP001153461">
    <property type="component" value="Unassembled WGS sequence"/>
</dbReference>
<name>A0A9W4MMR5_PENNA</name>
<sequence length="116" mass="13145">MVEVPKQSYYATVIRLAQPGAVMFPEEKVANEVDVMRLLAGQTLIPITLILHSRMKRESPLELGPFIMMEYIEHDTKMYATFNTPGCPVEDRGVLDPDIDDGRLELLYSQLAHVLI</sequence>
<protein>
    <submittedName>
        <fullName evidence="1">Uncharacterized protein</fullName>
    </submittedName>
</protein>
<accession>A0A9W4MMR5</accession>
<reference evidence="1" key="1">
    <citation type="submission" date="2021-07" db="EMBL/GenBank/DDBJ databases">
        <authorList>
            <person name="Branca A.L. A."/>
        </authorList>
    </citation>
    <scope>NUCLEOTIDE SEQUENCE</scope>
</reference>